<feature type="non-terminal residue" evidence="1">
    <location>
        <position position="1"/>
    </location>
</feature>
<dbReference type="AlphaFoldDB" id="A0A836A0V5"/>
<protein>
    <submittedName>
        <fullName evidence="1">Uncharacterized protein</fullName>
    </submittedName>
</protein>
<dbReference type="EMBL" id="JAEMGP010000007">
    <property type="protein sequence ID" value="KAG5206774.1"/>
    <property type="molecule type" value="Genomic_DNA"/>
</dbReference>
<evidence type="ECO:0000313" key="2">
    <source>
        <dbReference type="Proteomes" id="UP000664991"/>
    </source>
</evidence>
<reference evidence="1 2" key="1">
    <citation type="submission" date="2020-12" db="EMBL/GenBank/DDBJ databases">
        <title>De novo assembly of Tibetan sheep genome.</title>
        <authorList>
            <person name="Li X."/>
        </authorList>
    </citation>
    <scope>NUCLEOTIDE SEQUENCE [LARGE SCALE GENOMIC DNA]</scope>
    <source>
        <tissue evidence="1">Heart</tissue>
    </source>
</reference>
<evidence type="ECO:0000313" key="1">
    <source>
        <dbReference type="EMBL" id="KAG5206774.1"/>
    </source>
</evidence>
<name>A0A836A0V5_SHEEP</name>
<dbReference type="Proteomes" id="UP000664991">
    <property type="component" value="Unassembled WGS sequence"/>
</dbReference>
<sequence>QGWPSGVSAHSPATASSAAALLAPRGPERDFFGPKGAPTVGFPPSLSPLENWRRRYKVCDASLAIEVPRCGQGARGRKPQRQPGLHVEAPQQMTSPDLAASCRGTRRRWKALLSFIDWPGRTLWKPKGPKDNYCQPFSHSNLGNLIYTTSGEIPVSSTKNVSFHAHNKPVEAKQKDLKLTHLQS</sequence>
<accession>A0A836A0V5</accession>
<organism evidence="1 2">
    <name type="scientific">Ovis aries</name>
    <name type="common">Sheep</name>
    <dbReference type="NCBI Taxonomy" id="9940"/>
    <lineage>
        <taxon>Eukaryota</taxon>
        <taxon>Metazoa</taxon>
        <taxon>Chordata</taxon>
        <taxon>Craniata</taxon>
        <taxon>Vertebrata</taxon>
        <taxon>Euteleostomi</taxon>
        <taxon>Mammalia</taxon>
        <taxon>Eutheria</taxon>
        <taxon>Laurasiatheria</taxon>
        <taxon>Artiodactyla</taxon>
        <taxon>Ruminantia</taxon>
        <taxon>Pecora</taxon>
        <taxon>Bovidae</taxon>
        <taxon>Caprinae</taxon>
        <taxon>Ovis</taxon>
    </lineage>
</organism>
<gene>
    <name evidence="1" type="ORF">JEQ12_018347</name>
</gene>
<proteinExistence type="predicted"/>
<comment type="caution">
    <text evidence="1">The sequence shown here is derived from an EMBL/GenBank/DDBJ whole genome shotgun (WGS) entry which is preliminary data.</text>
</comment>